<dbReference type="GO" id="GO:0004497">
    <property type="term" value="F:monooxygenase activity"/>
    <property type="evidence" value="ECO:0007669"/>
    <property type="project" value="UniProtKB-KW"/>
</dbReference>
<feature type="transmembrane region" description="Helical" evidence="15">
    <location>
        <begin position="22"/>
        <end position="40"/>
    </location>
</feature>
<dbReference type="AlphaFoldDB" id="A0A9W7X7N4"/>
<dbReference type="PANTHER" id="PTHR47955">
    <property type="entry name" value="CYTOCHROME P450 FAMILY 71 PROTEIN"/>
    <property type="match status" value="1"/>
</dbReference>
<evidence type="ECO:0000256" key="10">
    <source>
        <dbReference type="ARBA" id="ARBA00023004"/>
    </source>
</evidence>
<name>A0A9W7X7N4_9POAL</name>
<dbReference type="EMBL" id="MU629896">
    <property type="protein sequence ID" value="KAJ1254788.1"/>
    <property type="molecule type" value="Genomic_DNA"/>
</dbReference>
<keyword evidence="7 13" id="KW-0479">Metal-binding</keyword>
<comment type="cofactor">
    <cofactor evidence="1 13">
        <name>heme</name>
        <dbReference type="ChEBI" id="CHEBI:30413"/>
    </cofactor>
</comment>
<evidence type="ECO:0000313" key="17">
    <source>
        <dbReference type="Proteomes" id="UP001164776"/>
    </source>
</evidence>
<evidence type="ECO:0000256" key="9">
    <source>
        <dbReference type="ARBA" id="ARBA00023002"/>
    </source>
</evidence>
<dbReference type="PRINTS" id="PR00463">
    <property type="entry name" value="EP450I"/>
</dbReference>
<dbReference type="GO" id="GO:0016020">
    <property type="term" value="C:membrane"/>
    <property type="evidence" value="ECO:0007669"/>
    <property type="project" value="UniProtKB-SubCell"/>
</dbReference>
<evidence type="ECO:0000256" key="7">
    <source>
        <dbReference type="ARBA" id="ARBA00022723"/>
    </source>
</evidence>
<keyword evidence="9 14" id="KW-0560">Oxidoreductase</keyword>
<keyword evidence="6 15" id="KW-0812">Transmembrane</keyword>
<comment type="pathway">
    <text evidence="3">Secondary metabolite biosynthesis.</text>
</comment>
<dbReference type="GO" id="GO:0016705">
    <property type="term" value="F:oxidoreductase activity, acting on paired donors, with incorporation or reduction of molecular oxygen"/>
    <property type="evidence" value="ECO:0007669"/>
    <property type="project" value="InterPro"/>
</dbReference>
<dbReference type="PRINTS" id="PR00385">
    <property type="entry name" value="P450"/>
</dbReference>
<dbReference type="GO" id="GO:0020037">
    <property type="term" value="F:heme binding"/>
    <property type="evidence" value="ECO:0007669"/>
    <property type="project" value="InterPro"/>
</dbReference>
<keyword evidence="11 14" id="KW-0503">Monooxygenase</keyword>
<accession>A0A9W7X7N4</accession>
<keyword evidence="17" id="KW-1185">Reference proteome</keyword>
<gene>
    <name evidence="16" type="ORF">BS78_K327300</name>
</gene>
<evidence type="ECO:0000256" key="13">
    <source>
        <dbReference type="PIRSR" id="PIRSR602401-1"/>
    </source>
</evidence>
<dbReference type="CDD" id="cd11072">
    <property type="entry name" value="CYP71-like"/>
    <property type="match status" value="1"/>
</dbReference>
<comment type="similarity">
    <text evidence="4 14">Belongs to the cytochrome P450 family.</text>
</comment>
<evidence type="ECO:0000256" key="3">
    <source>
        <dbReference type="ARBA" id="ARBA00005179"/>
    </source>
</evidence>
<comment type="caution">
    <text evidence="16">The sequence shown here is derived from an EMBL/GenBank/DDBJ whole genome shotgun (WGS) entry which is preliminary data.</text>
</comment>
<dbReference type="Gene3D" id="1.10.630.10">
    <property type="entry name" value="Cytochrome P450"/>
    <property type="match status" value="1"/>
</dbReference>
<evidence type="ECO:0000256" key="15">
    <source>
        <dbReference type="SAM" id="Phobius"/>
    </source>
</evidence>
<evidence type="ECO:0000256" key="1">
    <source>
        <dbReference type="ARBA" id="ARBA00001971"/>
    </source>
</evidence>
<dbReference type="FunFam" id="1.10.630.10:FF:000055">
    <property type="entry name" value="Cytochrome P450 71A26"/>
    <property type="match status" value="1"/>
</dbReference>
<feature type="binding site" description="axial binding residue" evidence="13">
    <location>
        <position position="490"/>
    </location>
    <ligand>
        <name>heme</name>
        <dbReference type="ChEBI" id="CHEBI:30413"/>
    </ligand>
    <ligandPart>
        <name>Fe</name>
        <dbReference type="ChEBI" id="CHEBI:18248"/>
    </ligandPart>
</feature>
<evidence type="ECO:0000256" key="8">
    <source>
        <dbReference type="ARBA" id="ARBA00022989"/>
    </source>
</evidence>
<evidence type="ECO:0000256" key="12">
    <source>
        <dbReference type="ARBA" id="ARBA00023136"/>
    </source>
</evidence>
<proteinExistence type="inferred from homology"/>
<dbReference type="InterPro" id="IPR036396">
    <property type="entry name" value="Cyt_P450_sf"/>
</dbReference>
<keyword evidence="8 15" id="KW-1133">Transmembrane helix</keyword>
<comment type="subcellular location">
    <subcellularLocation>
        <location evidence="2">Membrane</location>
    </subcellularLocation>
</comment>
<dbReference type="OrthoDB" id="1470350at2759"/>
<evidence type="ECO:0000256" key="5">
    <source>
        <dbReference type="ARBA" id="ARBA00022617"/>
    </source>
</evidence>
<dbReference type="InterPro" id="IPR001128">
    <property type="entry name" value="Cyt_P450"/>
</dbReference>
<dbReference type="Pfam" id="PF00067">
    <property type="entry name" value="p450"/>
    <property type="match status" value="1"/>
</dbReference>
<sequence>MAAGLHELLIHLYEGAAAAPRALFFVTSLFSLLLLLPLLLRGRFLFFSAPSSADRLLSRLPSPPNKLPVIGHLHLIGALPHVSLAALAAKHGPDLMLLRLGAVPTLVASSPRAAEAILRTHDHVFASRPRSMVAGIITYGQSDSCYAPYGDHFRKVRKLVTLHLLSSKKVRSFRAAREEEVALAMGKLASAAAEGAAVDMSELLQAFTNDLVCRAVSGKFSREEGRNKLFRELIDADAALLGGFNLEDYFPALARLELVSRVICAKARRASRRWDQLLDELIDDHVARRARRADVDDSGAVQEDDRDFIDVLLSLQQEYGLTRDHMKAILIDIFEAGTDTSYLVLEFAMAELMRQPHIMAKLQDEVRRNVPVSKGQQEMMVTESDLATSDMTYLKAVIKETLRLHPPGPLLIPHLSIDDCDVDGYTIPAGTRVIVNAWAIGRLSSCWDDADEFMPERFIAMEDGAGSDVDVKGGKDDFRYLPFGSGRRMCPGIHAAAATLEIILANLVYRFDWELPPGVSKEDIDMTEVFGLAVRRKEKLFLVPKPRLMIA</sequence>
<evidence type="ECO:0000313" key="16">
    <source>
        <dbReference type="EMBL" id="KAJ1254788.1"/>
    </source>
</evidence>
<dbReference type="PROSITE" id="PS00086">
    <property type="entry name" value="CYTOCHROME_P450"/>
    <property type="match status" value="1"/>
</dbReference>
<protein>
    <submittedName>
        <fullName evidence="16">Uncharacterized protein</fullName>
    </submittedName>
</protein>
<keyword evidence="12 15" id="KW-0472">Membrane</keyword>
<dbReference type="InterPro" id="IPR017972">
    <property type="entry name" value="Cyt_P450_CS"/>
</dbReference>
<dbReference type="Proteomes" id="UP001164776">
    <property type="component" value="Unassembled WGS sequence"/>
</dbReference>
<dbReference type="SUPFAM" id="SSF48264">
    <property type="entry name" value="Cytochrome P450"/>
    <property type="match status" value="1"/>
</dbReference>
<dbReference type="GO" id="GO:0005506">
    <property type="term" value="F:iron ion binding"/>
    <property type="evidence" value="ECO:0007669"/>
    <property type="project" value="InterPro"/>
</dbReference>
<evidence type="ECO:0000256" key="14">
    <source>
        <dbReference type="RuleBase" id="RU000461"/>
    </source>
</evidence>
<evidence type="ECO:0000256" key="2">
    <source>
        <dbReference type="ARBA" id="ARBA00004370"/>
    </source>
</evidence>
<keyword evidence="5 13" id="KW-0349">Heme</keyword>
<dbReference type="PANTHER" id="PTHR47955:SF14">
    <property type="entry name" value="OS01G0543600 PROTEIN"/>
    <property type="match status" value="1"/>
</dbReference>
<keyword evidence="10 13" id="KW-0408">Iron</keyword>
<evidence type="ECO:0000256" key="6">
    <source>
        <dbReference type="ARBA" id="ARBA00022692"/>
    </source>
</evidence>
<dbReference type="InterPro" id="IPR002401">
    <property type="entry name" value="Cyt_P450_E_grp-I"/>
</dbReference>
<evidence type="ECO:0000256" key="4">
    <source>
        <dbReference type="ARBA" id="ARBA00010617"/>
    </source>
</evidence>
<evidence type="ECO:0000256" key="11">
    <source>
        <dbReference type="ARBA" id="ARBA00023033"/>
    </source>
</evidence>
<organism evidence="16 17">
    <name type="scientific">Paspalum vaginatum</name>
    <name type="common">seashore paspalum</name>
    <dbReference type="NCBI Taxonomy" id="158149"/>
    <lineage>
        <taxon>Eukaryota</taxon>
        <taxon>Viridiplantae</taxon>
        <taxon>Streptophyta</taxon>
        <taxon>Embryophyta</taxon>
        <taxon>Tracheophyta</taxon>
        <taxon>Spermatophyta</taxon>
        <taxon>Magnoliopsida</taxon>
        <taxon>Liliopsida</taxon>
        <taxon>Poales</taxon>
        <taxon>Poaceae</taxon>
        <taxon>PACMAD clade</taxon>
        <taxon>Panicoideae</taxon>
        <taxon>Andropogonodae</taxon>
        <taxon>Paspaleae</taxon>
        <taxon>Paspalinae</taxon>
        <taxon>Paspalum</taxon>
    </lineage>
</organism>
<reference evidence="16 17" key="1">
    <citation type="submission" date="2022-10" db="EMBL/GenBank/DDBJ databases">
        <title>WGS assembly of Paspalum vaginatum 540-79.</title>
        <authorList>
            <person name="Sun G."/>
            <person name="Wase N."/>
            <person name="Shu S."/>
            <person name="Jenkins J."/>
            <person name="Zhou B."/>
            <person name="Torres-Rodriguez J."/>
            <person name="Chen C."/>
            <person name="Sandor L."/>
            <person name="Plott C."/>
            <person name="Yoshinga Y."/>
            <person name="Daum C."/>
            <person name="Qi P."/>
            <person name="Barry K."/>
            <person name="Lipzen A."/>
            <person name="Berry L."/>
            <person name="Pedersen C."/>
            <person name="Gottilla T."/>
            <person name="Foltz A."/>
            <person name="Yu H."/>
            <person name="O'Malley R."/>
            <person name="Zhang C."/>
            <person name="Devos K."/>
            <person name="Sigmon B."/>
            <person name="Yu B."/>
            <person name="Obata T."/>
            <person name="Schmutz J."/>
            <person name="Schnable J."/>
        </authorList>
    </citation>
    <scope>NUCLEOTIDE SEQUENCE [LARGE SCALE GENOMIC DNA]</scope>
    <source>
        <strain evidence="17">cv. 540-79</strain>
    </source>
</reference>